<feature type="domain" description="Chalcone isomerase" evidence="8">
    <location>
        <begin position="143"/>
        <end position="234"/>
    </location>
</feature>
<dbReference type="InterPro" id="IPR016088">
    <property type="entry name" value="Chalcone_isomerase_3-sand"/>
</dbReference>
<name>A0AA38W1N0_9ASTR</name>
<comment type="pathway">
    <text evidence="1">Secondary metabolite biosynthesis; flavonoid biosynthesis.</text>
</comment>
<evidence type="ECO:0000313" key="9">
    <source>
        <dbReference type="EMBL" id="KAJ9545662.1"/>
    </source>
</evidence>
<dbReference type="InterPro" id="IPR016089">
    <property type="entry name" value="Chalcone_isomerase_bundle_sf"/>
</dbReference>
<keyword evidence="10" id="KW-1185">Reference proteome</keyword>
<keyword evidence="4" id="KW-0284">Flavonoid biosynthesis</keyword>
<dbReference type="Proteomes" id="UP001172457">
    <property type="component" value="Chromosome 6"/>
</dbReference>
<evidence type="ECO:0000256" key="3">
    <source>
        <dbReference type="ARBA" id="ARBA00023235"/>
    </source>
</evidence>
<proteinExistence type="inferred from homology"/>
<comment type="similarity">
    <text evidence="2 7">Belongs to the chalcone isomerase family.</text>
</comment>
<dbReference type="InterPro" id="IPR016087">
    <property type="entry name" value="Chalcone_isomerase"/>
</dbReference>
<dbReference type="InterPro" id="IPR036298">
    <property type="entry name" value="Chalcone_isomerase_sf"/>
</dbReference>
<dbReference type="Gene3D" id="1.10.890.20">
    <property type="match status" value="1"/>
</dbReference>
<dbReference type="InterPro" id="IPR044164">
    <property type="entry name" value="CFI"/>
</dbReference>
<dbReference type="GO" id="GO:0045430">
    <property type="term" value="F:chalcone isomerase activity"/>
    <property type="evidence" value="ECO:0007669"/>
    <property type="project" value="UniProtKB-EC"/>
</dbReference>
<dbReference type="PANTHER" id="PTHR28039:SF8">
    <property type="entry name" value="CHALCONE--FLAVANONE ISOMERASE 1-RELATED"/>
    <property type="match status" value="1"/>
</dbReference>
<evidence type="ECO:0000256" key="6">
    <source>
        <dbReference type="ARBA" id="ARBA00034056"/>
    </source>
</evidence>
<evidence type="ECO:0000256" key="7">
    <source>
        <dbReference type="RuleBase" id="RU361158"/>
    </source>
</evidence>
<dbReference type="PANTHER" id="PTHR28039">
    <property type="entry name" value="CHALCONE--FLAVONONE ISOMERASE 1-RELATED"/>
    <property type="match status" value="1"/>
</dbReference>
<evidence type="ECO:0000256" key="1">
    <source>
        <dbReference type="ARBA" id="ARBA00004966"/>
    </source>
</evidence>
<dbReference type="AlphaFoldDB" id="A0AA38W1N0"/>
<comment type="catalytic activity">
    <reaction evidence="6">
        <text>a chalcone = a flavanone.</text>
        <dbReference type="EC" id="5.5.1.6"/>
    </reaction>
</comment>
<dbReference type="Gene3D" id="3.50.70.10">
    <property type="match status" value="1"/>
</dbReference>
<reference evidence="9" key="1">
    <citation type="submission" date="2023-03" db="EMBL/GenBank/DDBJ databases">
        <title>Chromosome-scale reference genome and RAD-based genetic map of yellow starthistle (Centaurea solstitialis) reveal putative structural variation and QTLs associated with invader traits.</title>
        <authorList>
            <person name="Reatini B."/>
            <person name="Cang F.A."/>
            <person name="Jiang Q."/>
            <person name="Mckibben M.T.W."/>
            <person name="Barker M.S."/>
            <person name="Rieseberg L.H."/>
            <person name="Dlugosch K.M."/>
        </authorList>
    </citation>
    <scope>NUCLEOTIDE SEQUENCE</scope>
    <source>
        <strain evidence="9">CAN-66</strain>
        <tissue evidence="9">Leaf</tissue>
    </source>
</reference>
<dbReference type="GO" id="GO:0009813">
    <property type="term" value="P:flavonoid biosynthetic process"/>
    <property type="evidence" value="ECO:0007669"/>
    <property type="project" value="UniProtKB-KW"/>
</dbReference>
<organism evidence="9 10">
    <name type="scientific">Centaurea solstitialis</name>
    <name type="common">yellow star-thistle</name>
    <dbReference type="NCBI Taxonomy" id="347529"/>
    <lineage>
        <taxon>Eukaryota</taxon>
        <taxon>Viridiplantae</taxon>
        <taxon>Streptophyta</taxon>
        <taxon>Embryophyta</taxon>
        <taxon>Tracheophyta</taxon>
        <taxon>Spermatophyta</taxon>
        <taxon>Magnoliopsida</taxon>
        <taxon>eudicotyledons</taxon>
        <taxon>Gunneridae</taxon>
        <taxon>Pentapetalae</taxon>
        <taxon>asterids</taxon>
        <taxon>campanulids</taxon>
        <taxon>Asterales</taxon>
        <taxon>Asteraceae</taxon>
        <taxon>Carduoideae</taxon>
        <taxon>Cardueae</taxon>
        <taxon>Centaureinae</taxon>
        <taxon>Centaurea</taxon>
    </lineage>
</organism>
<sequence>MVPYYLPSLPSTYHSHHNGRSVAVLASIQVESIIFPPSIKPPGATTSLFLGGAENLYYKSMRCRIQAWKRHADVDVGIAFESCFYRAQGVRGLEIEGKFVKFTGIGVYLEDKAISSLADKWKGKTAAELMESVQFFRDIVTAQGTYTDADNTTIEKLLHVFKDENFLPGSSIFLTTSPSGSLTINFSKDGVIPKEAATIVLENEKLAQAFIESVIGEHGVSPATKQSLASRLSDFMKQFDEKATANVESKLV</sequence>
<evidence type="ECO:0000256" key="5">
    <source>
        <dbReference type="ARBA" id="ARBA00025429"/>
    </source>
</evidence>
<comment type="caution">
    <text evidence="9">The sequence shown here is derived from an EMBL/GenBank/DDBJ whole genome shotgun (WGS) entry which is preliminary data.</text>
</comment>
<evidence type="ECO:0000259" key="8">
    <source>
        <dbReference type="Pfam" id="PF02431"/>
    </source>
</evidence>
<gene>
    <name evidence="9" type="ORF">OSB04_025369</name>
</gene>
<dbReference type="SUPFAM" id="SSF54626">
    <property type="entry name" value="Chalcone isomerase"/>
    <property type="match status" value="1"/>
</dbReference>
<feature type="domain" description="Chalcone isomerase" evidence="8">
    <location>
        <begin position="30"/>
        <end position="142"/>
    </location>
</feature>
<evidence type="ECO:0000256" key="2">
    <source>
        <dbReference type="ARBA" id="ARBA00007166"/>
    </source>
</evidence>
<dbReference type="Pfam" id="PF02431">
    <property type="entry name" value="Chalcone"/>
    <property type="match status" value="2"/>
</dbReference>
<evidence type="ECO:0000256" key="4">
    <source>
        <dbReference type="ARBA" id="ARBA00023241"/>
    </source>
</evidence>
<protein>
    <recommendedName>
        <fullName evidence="7">Chalcone-flavonone isomerase family protein</fullName>
    </recommendedName>
</protein>
<accession>A0AA38W1N0</accession>
<evidence type="ECO:0000313" key="10">
    <source>
        <dbReference type="Proteomes" id="UP001172457"/>
    </source>
</evidence>
<keyword evidence="3" id="KW-0413">Isomerase</keyword>
<comment type="function">
    <text evidence="5">Catalyzes the intramolecular cyclization of bicyclic chalcones into tricyclic (S)-flavanones. Responsible for the isomerization of 4,2',4',6'-tetrahydroxychalcone (also termed chalcone) into naringenin.</text>
</comment>
<dbReference type="EMBL" id="JARYMX010000006">
    <property type="protein sequence ID" value="KAJ9545662.1"/>
    <property type="molecule type" value="Genomic_DNA"/>
</dbReference>